<sequence length="202" mass="23167">VPYDGWLTYRGRKINLSAPWKKLSVKDAWNQYTKLNLDEMLTTERMAETVRAMGLTVAPDDEFDDLFFKIFLTYIEPQLQKDIPLILYDYPIQLAALARAKQEDPRYAERFELYIGGIEIGNGYSELVDANIQQQRFEIDQAKRRQLGKNVYTIDTDFIDALKSGIPPSAGYSIGVDRLVMLFTDAASIDDVIYFPASDLFI</sequence>
<dbReference type="GO" id="GO:0006430">
    <property type="term" value="P:lysyl-tRNA aminoacylation"/>
    <property type="evidence" value="ECO:0007669"/>
    <property type="project" value="TreeGrafter"/>
</dbReference>
<dbReference type="SUPFAM" id="SSF55681">
    <property type="entry name" value="Class II aaRS and biotin synthetases"/>
    <property type="match status" value="1"/>
</dbReference>
<keyword evidence="2" id="KW-0547">Nucleotide-binding</keyword>
<dbReference type="Gene3D" id="3.30.930.10">
    <property type="entry name" value="Bira Bifunctional Protein, Domain 2"/>
    <property type="match status" value="1"/>
</dbReference>
<feature type="domain" description="Aminoacyl-transfer RNA synthetases class-II family profile" evidence="4">
    <location>
        <begin position="44"/>
        <end position="196"/>
    </location>
</feature>
<dbReference type="GO" id="GO:0000049">
    <property type="term" value="F:tRNA binding"/>
    <property type="evidence" value="ECO:0007669"/>
    <property type="project" value="TreeGrafter"/>
</dbReference>
<name>A0A0G1QVY7_9BACT</name>
<keyword evidence="5" id="KW-0030">Aminoacyl-tRNA synthetase</keyword>
<evidence type="ECO:0000313" key="6">
    <source>
        <dbReference type="Proteomes" id="UP000034911"/>
    </source>
</evidence>
<evidence type="ECO:0000259" key="4">
    <source>
        <dbReference type="PROSITE" id="PS50862"/>
    </source>
</evidence>
<proteinExistence type="predicted"/>
<dbReference type="GO" id="GO:0005829">
    <property type="term" value="C:cytosol"/>
    <property type="evidence" value="ECO:0007669"/>
    <property type="project" value="TreeGrafter"/>
</dbReference>
<evidence type="ECO:0000313" key="5">
    <source>
        <dbReference type="EMBL" id="KKU12825.1"/>
    </source>
</evidence>
<evidence type="ECO:0000256" key="2">
    <source>
        <dbReference type="ARBA" id="ARBA00022741"/>
    </source>
</evidence>
<evidence type="ECO:0000256" key="3">
    <source>
        <dbReference type="ARBA" id="ARBA00022840"/>
    </source>
</evidence>
<dbReference type="PANTHER" id="PTHR42918">
    <property type="entry name" value="LYSYL-TRNA SYNTHETASE"/>
    <property type="match status" value="1"/>
</dbReference>
<comment type="caution">
    <text evidence="5">The sequence shown here is derived from an EMBL/GenBank/DDBJ whole genome shotgun (WGS) entry which is preliminary data.</text>
</comment>
<dbReference type="GO" id="GO:0005524">
    <property type="term" value="F:ATP binding"/>
    <property type="evidence" value="ECO:0007669"/>
    <property type="project" value="InterPro"/>
</dbReference>
<accession>A0A0G1QVY7</accession>
<keyword evidence="1" id="KW-0436">Ligase</keyword>
<protein>
    <submittedName>
        <fullName evidence="5">tRNA synthetase, class II (D, K and N)</fullName>
    </submittedName>
</protein>
<dbReference type="GO" id="GO:0004824">
    <property type="term" value="F:lysine-tRNA ligase activity"/>
    <property type="evidence" value="ECO:0007669"/>
    <property type="project" value="TreeGrafter"/>
</dbReference>
<dbReference type="STRING" id="1619050.UX20_C0040G0007"/>
<organism evidence="5 6">
    <name type="scientific">Candidatus Magasanikbacteria bacterium GW2011_GWC2_45_8</name>
    <dbReference type="NCBI Taxonomy" id="1619050"/>
    <lineage>
        <taxon>Bacteria</taxon>
        <taxon>Candidatus Magasanikiibacteriota</taxon>
    </lineage>
</organism>
<dbReference type="PATRIC" id="fig|1619050.3.peg.688"/>
<reference evidence="5 6" key="1">
    <citation type="journal article" date="2015" name="Nature">
        <title>rRNA introns, odd ribosomes, and small enigmatic genomes across a large radiation of phyla.</title>
        <authorList>
            <person name="Brown C.T."/>
            <person name="Hug L.A."/>
            <person name="Thomas B.C."/>
            <person name="Sharon I."/>
            <person name="Castelle C.J."/>
            <person name="Singh A."/>
            <person name="Wilkins M.J."/>
            <person name="Williams K.H."/>
            <person name="Banfield J.F."/>
        </authorList>
    </citation>
    <scope>NUCLEOTIDE SEQUENCE [LARGE SCALE GENOMIC DNA]</scope>
</reference>
<dbReference type="Pfam" id="PF00152">
    <property type="entry name" value="tRNA-synt_2"/>
    <property type="match status" value="1"/>
</dbReference>
<dbReference type="InterPro" id="IPR045864">
    <property type="entry name" value="aa-tRNA-synth_II/BPL/LPL"/>
</dbReference>
<dbReference type="InterPro" id="IPR006195">
    <property type="entry name" value="aa-tRNA-synth_II"/>
</dbReference>
<dbReference type="EMBL" id="LCLH01000040">
    <property type="protein sequence ID" value="KKU12825.1"/>
    <property type="molecule type" value="Genomic_DNA"/>
</dbReference>
<feature type="non-terminal residue" evidence="5">
    <location>
        <position position="1"/>
    </location>
</feature>
<dbReference type="PANTHER" id="PTHR42918:SF6">
    <property type="entry name" value="ELONGATION FACTOR P--(R)-BETA-LYSINE LIGASE"/>
    <property type="match status" value="1"/>
</dbReference>
<gene>
    <name evidence="5" type="ORF">UX20_C0040G0007</name>
</gene>
<evidence type="ECO:0000256" key="1">
    <source>
        <dbReference type="ARBA" id="ARBA00022598"/>
    </source>
</evidence>
<dbReference type="Proteomes" id="UP000034911">
    <property type="component" value="Unassembled WGS sequence"/>
</dbReference>
<dbReference type="AlphaFoldDB" id="A0A0G1QVY7"/>
<keyword evidence="3" id="KW-0067">ATP-binding</keyword>
<dbReference type="InterPro" id="IPR004364">
    <property type="entry name" value="Aa-tRNA-synt_II"/>
</dbReference>
<dbReference type="PROSITE" id="PS50862">
    <property type="entry name" value="AA_TRNA_LIGASE_II"/>
    <property type="match status" value="1"/>
</dbReference>